<proteinExistence type="predicted"/>
<protein>
    <submittedName>
        <fullName evidence="3">Protein kinase domain-containing protein</fullName>
    </submittedName>
</protein>
<name>A0A0N5ARJ9_9BILA</name>
<evidence type="ECO:0000313" key="2">
    <source>
        <dbReference type="Proteomes" id="UP000046393"/>
    </source>
</evidence>
<reference evidence="3" key="1">
    <citation type="submission" date="2017-02" db="UniProtKB">
        <authorList>
            <consortium name="WormBaseParasite"/>
        </authorList>
    </citation>
    <scope>IDENTIFICATION</scope>
</reference>
<keyword evidence="2" id="KW-1185">Reference proteome</keyword>
<evidence type="ECO:0000256" key="1">
    <source>
        <dbReference type="SAM" id="MobiDB-lite"/>
    </source>
</evidence>
<feature type="region of interest" description="Disordered" evidence="1">
    <location>
        <begin position="515"/>
        <end position="534"/>
    </location>
</feature>
<sequence length="920" mass="103386">MQRSCTEKTRYIAAKTCSLQMEFIEAHILNERRESEFANCVGRESLAADKKIKGYEAMVLPSISGIKSCKVKCEEITANSHLTGAVRQKNSAISRKVIGCKAELRKIMKLNYLSDRISLHLASAALTTNLQNIARELRLLSHSEYTNNMLNETSHIKMDTTGFALTELSYDEKKNVKNNLFELYRQLHQKSVEITAISDKVKDVEGLTNINGTVSNASVATTGNTSVTAAHSDENATTAKPRVKPEVNALTRVTATIKTTVATVQNTQASDEHYEYEDDDERMNDLMYPLLSTEPVAPSTHKLESLSTDATTSITRVTSSPTSTTTISAKISELKSQNGKSVKNFHQRTDDNELKNYPKSTNDPEKSIFNNQISTNRSSKMLASKQSIIAANAVAPALVLANFSASNAETKQRLNPKINNARNESSEANKLQQPQGTFWYITPLEKKNLTPEELEVELAKAEKNAPKIENYNKIEEELEFSSRLSKLLKQKAEDKSIRIGQLKHKKHNHTLKIKKIDGQTSDRSSEVSDSAFSEDHRKYLEADKDATFTSANAFNQQMLQKLRHMSAKYVKKIVPPKSVSENFSFQSLLPFSNYATSFNETINKFNAATAKSANENLNINDINAESVQSIATNQISLSDPDNYSADDWEPIVDLNNQIKRINQTINAAAIDAISMNISNENVEKWNKTTIVESKFIEDDFAKENEDHNAINNDDDDDESTVARRRLQILHNPNAKANAENGLSGYCGLYTVCITQLNYEENECTEIGENGRLVPGLPGRRVGQCNEELVQDFQEMDMLKLQLQQIFLSCLGDAINEELNKSGQSYPNITTKCSTEYPALAEFPEYFTCFQRLRMMQIYCKKLADCCEQVNPCNNRAKSSLYAETLKCRREENLCDRLLRHLAMKPIQRSNTTFSVYQKAF</sequence>
<dbReference type="WBParaSite" id="SMUV_0000735001-mRNA-1">
    <property type="protein sequence ID" value="SMUV_0000735001-mRNA-1"/>
    <property type="gene ID" value="SMUV_0000735001"/>
</dbReference>
<dbReference type="AlphaFoldDB" id="A0A0N5ARJ9"/>
<feature type="compositionally biased region" description="Polar residues" evidence="1">
    <location>
        <begin position="518"/>
        <end position="531"/>
    </location>
</feature>
<evidence type="ECO:0000313" key="3">
    <source>
        <dbReference type="WBParaSite" id="SMUV_0000735001-mRNA-1"/>
    </source>
</evidence>
<accession>A0A0N5ARJ9</accession>
<organism evidence="2 3">
    <name type="scientific">Syphacia muris</name>
    <dbReference type="NCBI Taxonomy" id="451379"/>
    <lineage>
        <taxon>Eukaryota</taxon>
        <taxon>Metazoa</taxon>
        <taxon>Ecdysozoa</taxon>
        <taxon>Nematoda</taxon>
        <taxon>Chromadorea</taxon>
        <taxon>Rhabditida</taxon>
        <taxon>Spirurina</taxon>
        <taxon>Oxyuridomorpha</taxon>
        <taxon>Oxyuroidea</taxon>
        <taxon>Oxyuridae</taxon>
        <taxon>Syphacia</taxon>
    </lineage>
</organism>
<dbReference type="Proteomes" id="UP000046393">
    <property type="component" value="Unplaced"/>
</dbReference>